<dbReference type="OrthoDB" id="5973225at2759"/>
<dbReference type="AlphaFoldDB" id="A0A2G8JYY7"/>
<feature type="region of interest" description="Disordered" evidence="1">
    <location>
        <begin position="1"/>
        <end position="109"/>
    </location>
</feature>
<dbReference type="GO" id="GO:0070513">
    <property type="term" value="F:death domain binding"/>
    <property type="evidence" value="ECO:0007669"/>
    <property type="project" value="TreeGrafter"/>
</dbReference>
<evidence type="ECO:0000313" key="2">
    <source>
        <dbReference type="EMBL" id="PIK40953.1"/>
    </source>
</evidence>
<gene>
    <name evidence="2" type="ORF">BSL78_22199</name>
</gene>
<reference evidence="2 3" key="1">
    <citation type="journal article" date="2017" name="PLoS Biol.">
        <title>The sea cucumber genome provides insights into morphological evolution and visceral regeneration.</title>
        <authorList>
            <person name="Zhang X."/>
            <person name="Sun L."/>
            <person name="Yuan J."/>
            <person name="Sun Y."/>
            <person name="Gao Y."/>
            <person name="Zhang L."/>
            <person name="Li S."/>
            <person name="Dai H."/>
            <person name="Hamel J.F."/>
            <person name="Liu C."/>
            <person name="Yu Y."/>
            <person name="Liu S."/>
            <person name="Lin W."/>
            <person name="Guo K."/>
            <person name="Jin S."/>
            <person name="Xu P."/>
            <person name="Storey K.B."/>
            <person name="Huan P."/>
            <person name="Zhang T."/>
            <person name="Zhou Y."/>
            <person name="Zhang J."/>
            <person name="Lin C."/>
            <person name="Li X."/>
            <person name="Xing L."/>
            <person name="Huo D."/>
            <person name="Sun M."/>
            <person name="Wang L."/>
            <person name="Mercier A."/>
            <person name="Li F."/>
            <person name="Yang H."/>
            <person name="Xiang J."/>
        </authorList>
    </citation>
    <scope>NUCLEOTIDE SEQUENCE [LARGE SCALE GENOMIC DNA]</scope>
    <source>
        <strain evidence="2">Shaxun</strain>
        <tissue evidence="2">Muscle</tissue>
    </source>
</reference>
<dbReference type="InterPro" id="IPR024130">
    <property type="entry name" value="DAP1/DAPL1"/>
</dbReference>
<dbReference type="PANTHER" id="PTHR13177:SF4">
    <property type="entry name" value="GEO09647P1"/>
    <property type="match status" value="1"/>
</dbReference>
<dbReference type="Pfam" id="PF15228">
    <property type="entry name" value="DAP"/>
    <property type="match status" value="1"/>
</dbReference>
<dbReference type="GO" id="GO:0034198">
    <property type="term" value="P:cellular response to amino acid starvation"/>
    <property type="evidence" value="ECO:0007669"/>
    <property type="project" value="TreeGrafter"/>
</dbReference>
<feature type="compositionally biased region" description="Basic residues" evidence="1">
    <location>
        <begin position="88"/>
        <end position="100"/>
    </location>
</feature>
<evidence type="ECO:0000313" key="3">
    <source>
        <dbReference type="Proteomes" id="UP000230750"/>
    </source>
</evidence>
<dbReference type="Proteomes" id="UP000230750">
    <property type="component" value="Unassembled WGS sequence"/>
</dbReference>
<comment type="caution">
    <text evidence="2">The sequence shown here is derived from an EMBL/GenBank/DDBJ whole genome shotgun (WGS) entry which is preliminary data.</text>
</comment>
<organism evidence="2 3">
    <name type="scientific">Stichopus japonicus</name>
    <name type="common">Sea cucumber</name>
    <dbReference type="NCBI Taxonomy" id="307972"/>
    <lineage>
        <taxon>Eukaryota</taxon>
        <taxon>Metazoa</taxon>
        <taxon>Echinodermata</taxon>
        <taxon>Eleutherozoa</taxon>
        <taxon>Echinozoa</taxon>
        <taxon>Holothuroidea</taxon>
        <taxon>Aspidochirotacea</taxon>
        <taxon>Aspidochirotida</taxon>
        <taxon>Stichopodidae</taxon>
        <taxon>Apostichopus</taxon>
    </lineage>
</organism>
<dbReference type="STRING" id="307972.A0A2G8JYY7"/>
<evidence type="ECO:0000256" key="1">
    <source>
        <dbReference type="SAM" id="MobiDB-lite"/>
    </source>
</evidence>
<sequence>MASAEEKPELKGGHPPAVKAGGMRITQPNKPLHEDGEKMTPEEEAEYGPAKSSPSKSDIQLLISGAPAKGNKDFPPEAIQSFHDKPQPTHHKQRDNRPKHVVQQPNKKM</sequence>
<protein>
    <submittedName>
        <fullName evidence="2">Putative death-associated protein 1</fullName>
    </submittedName>
</protein>
<dbReference type="EMBL" id="MRZV01001068">
    <property type="protein sequence ID" value="PIK40953.1"/>
    <property type="molecule type" value="Genomic_DNA"/>
</dbReference>
<feature type="compositionally biased region" description="Basic and acidic residues" evidence="1">
    <location>
        <begin position="1"/>
        <end position="12"/>
    </location>
</feature>
<accession>A0A2G8JYY7</accession>
<dbReference type="GO" id="GO:0097190">
    <property type="term" value="P:apoptotic signaling pathway"/>
    <property type="evidence" value="ECO:0007669"/>
    <property type="project" value="TreeGrafter"/>
</dbReference>
<proteinExistence type="predicted"/>
<dbReference type="GO" id="GO:0010507">
    <property type="term" value="P:negative regulation of autophagy"/>
    <property type="evidence" value="ECO:0007669"/>
    <property type="project" value="TreeGrafter"/>
</dbReference>
<dbReference type="PANTHER" id="PTHR13177">
    <property type="entry name" value="DEATH-ASSOCIATED PROTEIN 1"/>
    <property type="match status" value="1"/>
</dbReference>
<name>A0A2G8JYY7_STIJA</name>
<keyword evidence="3" id="KW-1185">Reference proteome</keyword>
<feature type="compositionally biased region" description="Basic and acidic residues" evidence="1">
    <location>
        <begin position="31"/>
        <end position="41"/>
    </location>
</feature>